<sequence>MQDRDDFIRETIKIANFVFGCTTVVISDIFNIEFMSKKDIFTKKDITENGEPAIFYGEISRKYDCFVEEITKINIEAYERADKINKGQILVNLEDFDYEDIGRCILYEKDVPAAINGNVAILTLKEKFEDAVNLKYMTFYLNYKDIVRQYIYDKAVGEKVKRLSRLDFEHIPITIPLVERQDKIIDNFIKVRKKFENDFELLEKTIDLANNYTGFGVSKLLKLK</sequence>
<evidence type="ECO:0000256" key="3">
    <source>
        <dbReference type="ARBA" id="ARBA00023125"/>
    </source>
</evidence>
<dbReference type="InterPro" id="IPR044946">
    <property type="entry name" value="Restrct_endonuc_typeI_TRD_sf"/>
</dbReference>
<dbReference type="GO" id="GO:0009307">
    <property type="term" value="P:DNA restriction-modification system"/>
    <property type="evidence" value="ECO:0007669"/>
    <property type="project" value="UniProtKB-KW"/>
</dbReference>
<comment type="similarity">
    <text evidence="1">Belongs to the type-I restriction system S methylase family.</text>
</comment>
<dbReference type="InterPro" id="IPR052021">
    <property type="entry name" value="Type-I_RS_S_subunit"/>
</dbReference>
<dbReference type="Pfam" id="PF01420">
    <property type="entry name" value="Methylase_S"/>
    <property type="match status" value="1"/>
</dbReference>
<evidence type="ECO:0000313" key="5">
    <source>
        <dbReference type="EMBL" id="DAE22708.1"/>
    </source>
</evidence>
<protein>
    <recommendedName>
        <fullName evidence="4">Type I restriction modification DNA specificity domain-containing protein</fullName>
    </recommendedName>
</protein>
<dbReference type="EMBL" id="BK015738">
    <property type="protein sequence ID" value="DAE22708.1"/>
    <property type="molecule type" value="Genomic_DNA"/>
</dbReference>
<proteinExistence type="inferred from homology"/>
<evidence type="ECO:0000259" key="4">
    <source>
        <dbReference type="Pfam" id="PF01420"/>
    </source>
</evidence>
<reference evidence="5" key="1">
    <citation type="journal article" date="2021" name="Proc. Natl. Acad. Sci. U.S.A.">
        <title>A Catalog of Tens of Thousands of Viruses from Human Metagenomes Reveals Hidden Associations with Chronic Diseases.</title>
        <authorList>
            <person name="Tisza M.J."/>
            <person name="Buck C.B."/>
        </authorList>
    </citation>
    <scope>NUCLEOTIDE SEQUENCE</scope>
    <source>
        <strain evidence="5">CtmZz45</strain>
    </source>
</reference>
<dbReference type="SUPFAM" id="SSF116734">
    <property type="entry name" value="DNA methylase specificity domain"/>
    <property type="match status" value="1"/>
</dbReference>
<dbReference type="PANTHER" id="PTHR30408:SF12">
    <property type="entry name" value="TYPE I RESTRICTION ENZYME MJAVIII SPECIFICITY SUBUNIT"/>
    <property type="match status" value="1"/>
</dbReference>
<dbReference type="InterPro" id="IPR000055">
    <property type="entry name" value="Restrct_endonuc_typeI_TRD"/>
</dbReference>
<feature type="domain" description="Type I restriction modification DNA specificity" evidence="4">
    <location>
        <begin position="23"/>
        <end position="193"/>
    </location>
</feature>
<dbReference type="Gene3D" id="3.90.220.20">
    <property type="entry name" value="DNA methylase specificity domains"/>
    <property type="match status" value="1"/>
</dbReference>
<accession>A0A8S5QVM9</accession>
<keyword evidence="2" id="KW-0680">Restriction system</keyword>
<evidence type="ECO:0000256" key="2">
    <source>
        <dbReference type="ARBA" id="ARBA00022747"/>
    </source>
</evidence>
<dbReference type="GO" id="GO:0003677">
    <property type="term" value="F:DNA binding"/>
    <property type="evidence" value="ECO:0007669"/>
    <property type="project" value="UniProtKB-KW"/>
</dbReference>
<keyword evidence="3" id="KW-0238">DNA-binding</keyword>
<dbReference type="PANTHER" id="PTHR30408">
    <property type="entry name" value="TYPE-1 RESTRICTION ENZYME ECOKI SPECIFICITY PROTEIN"/>
    <property type="match status" value="1"/>
</dbReference>
<organism evidence="5">
    <name type="scientific">Caudovirales sp. ctmZz45</name>
    <dbReference type="NCBI Taxonomy" id="2826784"/>
    <lineage>
        <taxon>Viruses</taxon>
        <taxon>Duplodnaviria</taxon>
        <taxon>Heunggongvirae</taxon>
        <taxon>Uroviricota</taxon>
        <taxon>Caudoviricetes</taxon>
    </lineage>
</organism>
<evidence type="ECO:0000256" key="1">
    <source>
        <dbReference type="ARBA" id="ARBA00010923"/>
    </source>
</evidence>
<name>A0A8S5QVM9_9CAUD</name>